<keyword evidence="1" id="KW-0472">Membrane</keyword>
<keyword evidence="1" id="KW-0496">Mitochondrion</keyword>
<keyword evidence="1" id="KW-1133">Transmembrane helix</keyword>
<dbReference type="Gene3D" id="2.40.128.330">
    <property type="match status" value="1"/>
</dbReference>
<feature type="transmembrane region" description="Helical" evidence="1">
    <location>
        <begin position="432"/>
        <end position="451"/>
    </location>
</feature>
<dbReference type="EMBL" id="JAGTXO010000001">
    <property type="protein sequence ID" value="KAG8470251.1"/>
    <property type="molecule type" value="Genomic_DNA"/>
</dbReference>
<dbReference type="PANTHER" id="PTHR13890:SF31">
    <property type="entry name" value="MAGNESIUM TRANSPORTER MRS2-2-RELATED"/>
    <property type="match status" value="1"/>
</dbReference>
<evidence type="ECO:0000256" key="1">
    <source>
        <dbReference type="RuleBase" id="RU366042"/>
    </source>
</evidence>
<comment type="subcellular location">
    <subcellularLocation>
        <location evidence="1">Mitochondrion inner membrane</location>
        <topology evidence="1">Multi-pass membrane protein</topology>
    </subcellularLocation>
</comment>
<gene>
    <name evidence="3" type="ORF">KFE25_008672</name>
</gene>
<evidence type="ECO:0000256" key="2">
    <source>
        <dbReference type="SAM" id="MobiDB-lite"/>
    </source>
</evidence>
<comment type="similarity">
    <text evidence="1">Belongs to the CorA metal ion transporter (MIT) (TC 1.A.35) family.</text>
</comment>
<keyword evidence="1" id="KW-0813">Transport</keyword>
<dbReference type="GO" id="GO:0015095">
    <property type="term" value="F:magnesium ion transmembrane transporter activity"/>
    <property type="evidence" value="ECO:0007669"/>
    <property type="project" value="TreeGrafter"/>
</dbReference>
<dbReference type="OrthoDB" id="10251508at2759"/>
<protein>
    <recommendedName>
        <fullName evidence="1">Magnesium transporter</fullName>
    </recommendedName>
</protein>
<dbReference type="CDD" id="cd12823">
    <property type="entry name" value="Mrs2_Mfm1p-like"/>
    <property type="match status" value="1"/>
</dbReference>
<feature type="compositionally biased region" description="Low complexity" evidence="2">
    <location>
        <begin position="1"/>
        <end position="18"/>
    </location>
</feature>
<feature type="transmembrane region" description="Helical" evidence="1">
    <location>
        <begin position="385"/>
        <end position="412"/>
    </location>
</feature>
<accession>A0A8J5XWD2</accession>
<reference evidence="3" key="1">
    <citation type="submission" date="2021-05" db="EMBL/GenBank/DDBJ databases">
        <title>The genome of the haptophyte Pavlova lutheri (Diacronema luteri, Pavlovales) - a model for lipid biosynthesis in eukaryotic algae.</title>
        <authorList>
            <person name="Hulatt C.J."/>
            <person name="Posewitz M.C."/>
        </authorList>
    </citation>
    <scope>NUCLEOTIDE SEQUENCE</scope>
    <source>
        <strain evidence="3">NIVA-4/92</strain>
    </source>
</reference>
<evidence type="ECO:0000313" key="3">
    <source>
        <dbReference type="EMBL" id="KAG8470251.1"/>
    </source>
</evidence>
<feature type="region of interest" description="Disordered" evidence="2">
    <location>
        <begin position="1"/>
        <end position="36"/>
    </location>
</feature>
<dbReference type="AlphaFoldDB" id="A0A8J5XWD2"/>
<organism evidence="3 4">
    <name type="scientific">Diacronema lutheri</name>
    <name type="common">Unicellular marine alga</name>
    <name type="synonym">Monochrysis lutheri</name>
    <dbReference type="NCBI Taxonomy" id="2081491"/>
    <lineage>
        <taxon>Eukaryota</taxon>
        <taxon>Haptista</taxon>
        <taxon>Haptophyta</taxon>
        <taxon>Pavlovophyceae</taxon>
        <taxon>Pavlovales</taxon>
        <taxon>Pavlovaceae</taxon>
        <taxon>Diacronema</taxon>
    </lineage>
</organism>
<dbReference type="Proteomes" id="UP000751190">
    <property type="component" value="Unassembled WGS sequence"/>
</dbReference>
<feature type="compositionally biased region" description="Basic and acidic residues" evidence="2">
    <location>
        <begin position="21"/>
        <end position="36"/>
    </location>
</feature>
<dbReference type="PANTHER" id="PTHR13890">
    <property type="entry name" value="RNA SPLICING PROTEIN MRS2, MITOCHONDRIAL"/>
    <property type="match status" value="1"/>
</dbReference>
<dbReference type="Pfam" id="PF22099">
    <property type="entry name" value="MRS2-like"/>
    <property type="match status" value="1"/>
</dbReference>
<dbReference type="Gene3D" id="1.20.58.340">
    <property type="entry name" value="Magnesium transport protein CorA, transmembrane region"/>
    <property type="match status" value="1"/>
</dbReference>
<keyword evidence="1" id="KW-0406">Ion transport</keyword>
<keyword evidence="1" id="KW-0999">Mitochondrion inner membrane</keyword>
<keyword evidence="4" id="KW-1185">Reference proteome</keyword>
<keyword evidence="1" id="KW-0460">Magnesium</keyword>
<comment type="caution">
    <text evidence="3">The sequence shown here is derived from an EMBL/GenBank/DDBJ whole genome shotgun (WGS) entry which is preliminary data.</text>
</comment>
<dbReference type="InterPro" id="IPR039204">
    <property type="entry name" value="MRS2-like"/>
</dbReference>
<keyword evidence="1" id="KW-0812">Transmembrane</keyword>
<dbReference type="GO" id="GO:0005743">
    <property type="term" value="C:mitochondrial inner membrane"/>
    <property type="evidence" value="ECO:0007669"/>
    <property type="project" value="UniProtKB-SubCell"/>
</dbReference>
<sequence>MQETASDAADARFDGAGAVPTEHREDSSSARHDDAAARRSHALKAVRWWCVHGDGSRETITDRESMRSLTGVPLRDLRGLEPAFHFPASIMVREHALVLNLEHVKAIVTADVVLVQQVDDPAVLPFVAHLSAQLFAMTRVDPAAAADDGALVVASLAAGEKRPAAAADGRGQNACAKRTVAAGGMKLRSAYRHAPLARPVAPAGLGALRAPLPHFKSDTLPFELRALELCLAEVVDMLCGRVDLLVDAVVPVFDQLASGVTKALLEAARQQKTAVVRLLATVSAVRGAIEALFNGAELLSLCLTLKRSANTTGRHVSAAGLKLSLDALDEREAVAHAENLLEAYFERMDGAKLKLDELREYVENTESYVTIDLDSHRNQLMQLELLLSIGTLCLTAYGVIGSIFGMNIQFWRDDYADLSESGLPGPETFRRIVAWASAGCSAAFLLMIAYCRWHRLLGASMV</sequence>
<evidence type="ECO:0000313" key="4">
    <source>
        <dbReference type="Proteomes" id="UP000751190"/>
    </source>
</evidence>
<name>A0A8J5XWD2_DIALT</name>
<proteinExistence type="inferred from homology"/>